<dbReference type="EMBL" id="JASSZA010000007">
    <property type="protein sequence ID" value="KAK2105921.1"/>
    <property type="molecule type" value="Genomic_DNA"/>
</dbReference>
<sequence length="75" mass="8125">MAPPNTREPGVLSATSATRSDGEMVLPGFLDADSFVKESPVSSGQPMPPRRIRAPTRRTCTLRGWVRPACQLKST</sequence>
<dbReference type="Proteomes" id="UP001266305">
    <property type="component" value="Unassembled WGS sequence"/>
</dbReference>
<evidence type="ECO:0000313" key="2">
    <source>
        <dbReference type="Proteomes" id="UP001266305"/>
    </source>
</evidence>
<accession>A0ABQ9V9T8</accession>
<name>A0ABQ9V9T8_SAGOE</name>
<reference evidence="1 2" key="1">
    <citation type="submission" date="2023-05" db="EMBL/GenBank/DDBJ databases">
        <title>B98-5 Cell Line De Novo Hybrid Assembly: An Optical Mapping Approach.</title>
        <authorList>
            <person name="Kananen K."/>
            <person name="Auerbach J.A."/>
            <person name="Kautto E."/>
            <person name="Blachly J.S."/>
        </authorList>
    </citation>
    <scope>NUCLEOTIDE SEQUENCE [LARGE SCALE GENOMIC DNA]</scope>
    <source>
        <strain evidence="1">B95-8</strain>
        <tissue evidence="1">Cell line</tissue>
    </source>
</reference>
<evidence type="ECO:0000313" key="1">
    <source>
        <dbReference type="EMBL" id="KAK2105921.1"/>
    </source>
</evidence>
<gene>
    <name evidence="1" type="ORF">P7K49_015435</name>
</gene>
<organism evidence="1 2">
    <name type="scientific">Saguinus oedipus</name>
    <name type="common">Cotton-top tamarin</name>
    <name type="synonym">Oedipomidas oedipus</name>
    <dbReference type="NCBI Taxonomy" id="9490"/>
    <lineage>
        <taxon>Eukaryota</taxon>
        <taxon>Metazoa</taxon>
        <taxon>Chordata</taxon>
        <taxon>Craniata</taxon>
        <taxon>Vertebrata</taxon>
        <taxon>Euteleostomi</taxon>
        <taxon>Mammalia</taxon>
        <taxon>Eutheria</taxon>
        <taxon>Euarchontoglires</taxon>
        <taxon>Primates</taxon>
        <taxon>Haplorrhini</taxon>
        <taxon>Platyrrhini</taxon>
        <taxon>Cebidae</taxon>
        <taxon>Callitrichinae</taxon>
        <taxon>Saguinus</taxon>
    </lineage>
</organism>
<comment type="caution">
    <text evidence="1">The sequence shown here is derived from an EMBL/GenBank/DDBJ whole genome shotgun (WGS) entry which is preliminary data.</text>
</comment>
<keyword evidence="2" id="KW-1185">Reference proteome</keyword>
<protein>
    <submittedName>
        <fullName evidence="1">Uncharacterized protein</fullName>
    </submittedName>
</protein>
<proteinExistence type="predicted"/>